<name>A0A1G7H2J9_CHIFI</name>
<organism evidence="1 2">
    <name type="scientific">Chitinophaga filiformis</name>
    <name type="common">Myxococcus filiformis</name>
    <name type="synonym">Flexibacter filiformis</name>
    <dbReference type="NCBI Taxonomy" id="104663"/>
    <lineage>
        <taxon>Bacteria</taxon>
        <taxon>Pseudomonadati</taxon>
        <taxon>Bacteroidota</taxon>
        <taxon>Chitinophagia</taxon>
        <taxon>Chitinophagales</taxon>
        <taxon>Chitinophagaceae</taxon>
        <taxon>Chitinophaga</taxon>
    </lineage>
</organism>
<accession>A0A1G7H2J9</accession>
<protein>
    <submittedName>
        <fullName evidence="1">Uncharacterized protein</fullName>
    </submittedName>
</protein>
<evidence type="ECO:0000313" key="2">
    <source>
        <dbReference type="Proteomes" id="UP000199045"/>
    </source>
</evidence>
<dbReference type="AlphaFoldDB" id="A0A1G7H2J9"/>
<gene>
    <name evidence="1" type="ORF">SAMN04488121_101276</name>
</gene>
<proteinExistence type="predicted"/>
<dbReference type="EMBL" id="FNBN01000001">
    <property type="protein sequence ID" value="SDE94585.1"/>
    <property type="molecule type" value="Genomic_DNA"/>
</dbReference>
<reference evidence="1 2" key="1">
    <citation type="submission" date="2016-10" db="EMBL/GenBank/DDBJ databases">
        <authorList>
            <person name="de Groot N.N."/>
        </authorList>
    </citation>
    <scope>NUCLEOTIDE SEQUENCE [LARGE SCALE GENOMIC DNA]</scope>
    <source>
        <strain evidence="1 2">DSM 527</strain>
    </source>
</reference>
<dbReference type="Proteomes" id="UP000199045">
    <property type="component" value="Unassembled WGS sequence"/>
</dbReference>
<evidence type="ECO:0000313" key="1">
    <source>
        <dbReference type="EMBL" id="SDE94585.1"/>
    </source>
</evidence>
<dbReference type="RefSeq" id="WP_089828441.1">
    <property type="nucleotide sequence ID" value="NZ_FNBN01000001.1"/>
</dbReference>
<dbReference type="OrthoDB" id="646919at2"/>
<sequence>MSWDRKYHFFLLFGDTTNEQAPWNNKVWKENIQPQLDFLLKHSSFYKKTGLGTIQYIPKPNSQYFETLKLGKLTWNESSHDKWTITTIDPHRRFHSIDIWTPSRGTCAKLGSAPDIYFSISNERLAYNLEHVEFEWFAVLAVAVDVQCDIKNIVFDLSKTMLAKKTVSIERGWLQQIQHTQWRFINGIQDTVSHGIYMEGPRNLHKIPFQNLQFAPFWEAN</sequence>